<dbReference type="GO" id="GO:0016757">
    <property type="term" value="F:glycosyltransferase activity"/>
    <property type="evidence" value="ECO:0007669"/>
    <property type="project" value="UniProtKB-KW"/>
</dbReference>
<comment type="caution">
    <text evidence="10">The sequence shown here is derived from an EMBL/GenBank/DDBJ whole genome shotgun (WGS) entry which is preliminary data.</text>
</comment>
<dbReference type="Pfam" id="PF13506">
    <property type="entry name" value="Glyco_transf_21"/>
    <property type="match status" value="1"/>
</dbReference>
<accession>E1JSH0</accession>
<dbReference type="SUPFAM" id="SSF53448">
    <property type="entry name" value="Nucleotide-diphospho-sugar transferases"/>
    <property type="match status" value="1"/>
</dbReference>
<evidence type="ECO:0000256" key="7">
    <source>
        <dbReference type="ARBA" id="ARBA00022989"/>
    </source>
</evidence>
<keyword evidence="11" id="KW-1185">Reference proteome</keyword>
<evidence type="ECO:0000256" key="5">
    <source>
        <dbReference type="ARBA" id="ARBA00022679"/>
    </source>
</evidence>
<evidence type="ECO:0000256" key="3">
    <source>
        <dbReference type="ARBA" id="ARBA00004991"/>
    </source>
</evidence>
<keyword evidence="8 9" id="KW-0472">Membrane</keyword>
<dbReference type="OrthoDB" id="5458181at2"/>
<gene>
    <name evidence="10" type="ORF">DesfrDRAFT_0569</name>
</gene>
<keyword evidence="6 9" id="KW-0812">Transmembrane</keyword>
<sequence>MDTVDVSLVTYTYNDGRFVDGLLAALASWTLLPREVVVVDDGSATPYAPPPCPVPVTLLRHETNRGIPATKHEGISAGSSTSLLAMDCDTRVVPTWLETCLPLAGREDIGLVSGPVAYLSGDDLVSRYQRAFGDNHNLEKDGVTDFAPGNVFLLRRAVWEACGGMAGFGGEVCEDHFLCGRIKALGLSLWVDRRARARQTRRITRLAMSQRYWKWCREPVVRRALTCEDLPGYILAVLGLPHAERVETCITLEEPMFLYLEALYVSYTVLDVLDAAIAAGKADAALKAAWWAGLAALFAGYGTLWAVLRADLTRLGQPPRPGFPAGADNPFAPSLAALDALKTSSVFAWMAKQGVPAMLAEERAGTFDFSFYDATAGGGR</sequence>
<keyword evidence="7 9" id="KW-1133">Transmembrane helix</keyword>
<proteinExistence type="predicted"/>
<keyword evidence="5 10" id="KW-0808">Transferase</keyword>
<dbReference type="PANTHER" id="PTHR43646:SF6">
    <property type="entry name" value="PRE-MYCOFACTOCIN GLYCOSYLTRANSFERASE"/>
    <property type="match status" value="1"/>
</dbReference>
<keyword evidence="4" id="KW-0328">Glycosyltransferase</keyword>
<evidence type="ECO:0000256" key="2">
    <source>
        <dbReference type="ARBA" id="ARBA00004760"/>
    </source>
</evidence>
<comment type="pathway">
    <text evidence="3">Sphingolipid metabolism.</text>
</comment>
<dbReference type="InterPro" id="IPR029044">
    <property type="entry name" value="Nucleotide-diphossugar_trans"/>
</dbReference>
<dbReference type="AlphaFoldDB" id="E1JSH0"/>
<evidence type="ECO:0000256" key="8">
    <source>
        <dbReference type="ARBA" id="ARBA00023136"/>
    </source>
</evidence>
<dbReference type="RefSeq" id="WP_005990897.1">
    <property type="nucleotide sequence ID" value="NZ_AECZ01000002.1"/>
</dbReference>
<dbReference type="eggNOG" id="COG1216">
    <property type="taxonomic scope" value="Bacteria"/>
</dbReference>
<protein>
    <submittedName>
        <fullName evidence="10">Glycosyl transferase family 2</fullName>
    </submittedName>
</protein>
<evidence type="ECO:0000256" key="9">
    <source>
        <dbReference type="SAM" id="Phobius"/>
    </source>
</evidence>
<name>E1JSH0_SOLFR</name>
<reference evidence="10 11" key="1">
    <citation type="submission" date="2010-08" db="EMBL/GenBank/DDBJ databases">
        <title>The draft genome of Desulfovibrio fructosovorans JJ.</title>
        <authorList>
            <consortium name="US DOE Joint Genome Institute (JGI-PGF)"/>
            <person name="Lucas S."/>
            <person name="Copeland A."/>
            <person name="Lapidus A."/>
            <person name="Cheng J.-F."/>
            <person name="Bruce D."/>
            <person name="Goodwin L."/>
            <person name="Pitluck S."/>
            <person name="Land M.L."/>
            <person name="Hauser L."/>
            <person name="Chang Y.-J."/>
            <person name="Jeffries C."/>
            <person name="Wall J.D."/>
            <person name="Stahl D.A."/>
            <person name="Arkin A.P."/>
            <person name="Dehal P."/>
            <person name="Stolyar S.M."/>
            <person name="Hazen T.C."/>
            <person name="Woyke T.J."/>
        </authorList>
    </citation>
    <scope>NUCLEOTIDE SEQUENCE [LARGE SCALE GENOMIC DNA]</scope>
    <source>
        <strain evidence="10 11">JJ</strain>
    </source>
</reference>
<dbReference type="InterPro" id="IPR025993">
    <property type="entry name" value="Ceramide_glucosylTrfase"/>
</dbReference>
<evidence type="ECO:0000313" key="11">
    <source>
        <dbReference type="Proteomes" id="UP000006250"/>
    </source>
</evidence>
<dbReference type="STRING" id="596151.DesfrDRAFT_0569"/>
<evidence type="ECO:0000256" key="1">
    <source>
        <dbReference type="ARBA" id="ARBA00004141"/>
    </source>
</evidence>
<comment type="subcellular location">
    <subcellularLocation>
        <location evidence="1">Membrane</location>
        <topology evidence="1">Multi-pass membrane protein</topology>
    </subcellularLocation>
</comment>
<dbReference type="Gene3D" id="3.90.550.10">
    <property type="entry name" value="Spore Coat Polysaccharide Biosynthesis Protein SpsA, Chain A"/>
    <property type="match status" value="1"/>
</dbReference>
<dbReference type="Proteomes" id="UP000006250">
    <property type="component" value="Unassembled WGS sequence"/>
</dbReference>
<evidence type="ECO:0000256" key="6">
    <source>
        <dbReference type="ARBA" id="ARBA00022692"/>
    </source>
</evidence>
<organism evidence="10 11">
    <name type="scientific">Solidesulfovibrio fructosivorans JJ]</name>
    <dbReference type="NCBI Taxonomy" id="596151"/>
    <lineage>
        <taxon>Bacteria</taxon>
        <taxon>Pseudomonadati</taxon>
        <taxon>Thermodesulfobacteriota</taxon>
        <taxon>Desulfovibrionia</taxon>
        <taxon>Desulfovibrionales</taxon>
        <taxon>Desulfovibrionaceae</taxon>
        <taxon>Solidesulfovibrio</taxon>
    </lineage>
</organism>
<evidence type="ECO:0000256" key="4">
    <source>
        <dbReference type="ARBA" id="ARBA00022676"/>
    </source>
</evidence>
<evidence type="ECO:0000313" key="10">
    <source>
        <dbReference type="EMBL" id="EFL52939.1"/>
    </source>
</evidence>
<dbReference type="EMBL" id="AECZ01000002">
    <property type="protein sequence ID" value="EFL52939.1"/>
    <property type="molecule type" value="Genomic_DNA"/>
</dbReference>
<feature type="transmembrane region" description="Helical" evidence="9">
    <location>
        <begin position="288"/>
        <end position="308"/>
    </location>
</feature>
<dbReference type="PANTHER" id="PTHR43646">
    <property type="entry name" value="GLYCOSYLTRANSFERASE"/>
    <property type="match status" value="1"/>
</dbReference>
<dbReference type="GO" id="GO:0016020">
    <property type="term" value="C:membrane"/>
    <property type="evidence" value="ECO:0007669"/>
    <property type="project" value="UniProtKB-SubCell"/>
</dbReference>
<comment type="pathway">
    <text evidence="2">Lipid metabolism; sphingolipid metabolism.</text>
</comment>
<dbReference type="CDD" id="cd00761">
    <property type="entry name" value="Glyco_tranf_GTA_type"/>
    <property type="match status" value="1"/>
</dbReference>